<evidence type="ECO:0000256" key="5">
    <source>
        <dbReference type="SAM" id="Phobius"/>
    </source>
</evidence>
<reference evidence="7" key="1">
    <citation type="journal article" date="2017" name="Nat. Microbiol.">
        <title>Global analysis of biosynthetic gene clusters reveals vast potential of secondary metabolite production in Penicillium species.</title>
        <authorList>
            <person name="Nielsen J.C."/>
            <person name="Grijseels S."/>
            <person name="Prigent S."/>
            <person name="Ji B."/>
            <person name="Dainat J."/>
            <person name="Nielsen K.F."/>
            <person name="Frisvad J.C."/>
            <person name="Workman M."/>
            <person name="Nielsen J."/>
        </authorList>
    </citation>
    <scope>NUCLEOTIDE SEQUENCE [LARGE SCALE GENOMIC DNA]</scope>
    <source>
        <strain evidence="7">IBT 24891</strain>
    </source>
</reference>
<dbReference type="Pfam" id="PF07690">
    <property type="entry name" value="MFS_1"/>
    <property type="match status" value="1"/>
</dbReference>
<feature type="transmembrane region" description="Helical" evidence="5">
    <location>
        <begin position="69"/>
        <end position="90"/>
    </location>
</feature>
<keyword evidence="7" id="KW-1185">Reference proteome</keyword>
<keyword evidence="3 5" id="KW-1133">Transmembrane helix</keyword>
<evidence type="ECO:0000313" key="6">
    <source>
        <dbReference type="EMBL" id="OQE25222.1"/>
    </source>
</evidence>
<feature type="transmembrane region" description="Helical" evidence="5">
    <location>
        <begin position="344"/>
        <end position="370"/>
    </location>
</feature>
<dbReference type="OrthoDB" id="2585655at2759"/>
<feature type="transmembrane region" description="Helical" evidence="5">
    <location>
        <begin position="486"/>
        <end position="509"/>
    </location>
</feature>
<dbReference type="InterPro" id="IPR011701">
    <property type="entry name" value="MFS"/>
</dbReference>
<keyword evidence="2 5" id="KW-0812">Transmembrane</keyword>
<dbReference type="Proteomes" id="UP000191285">
    <property type="component" value="Unassembled WGS sequence"/>
</dbReference>
<evidence type="ECO:0000313" key="7">
    <source>
        <dbReference type="Proteomes" id="UP000191285"/>
    </source>
</evidence>
<accession>A0A1V6TFT7</accession>
<feature type="transmembrane region" description="Helical" evidence="5">
    <location>
        <begin position="165"/>
        <end position="189"/>
    </location>
</feature>
<dbReference type="InterPro" id="IPR036259">
    <property type="entry name" value="MFS_trans_sf"/>
</dbReference>
<dbReference type="STRING" id="303698.A0A1V6TFT7"/>
<feature type="transmembrane region" description="Helical" evidence="5">
    <location>
        <begin position="521"/>
        <end position="541"/>
    </location>
</feature>
<evidence type="ECO:0000256" key="3">
    <source>
        <dbReference type="ARBA" id="ARBA00022989"/>
    </source>
</evidence>
<dbReference type="AlphaFoldDB" id="A0A1V6TFT7"/>
<protein>
    <recommendedName>
        <fullName evidence="8">Major facilitator superfamily (MFS) profile domain-containing protein</fullName>
    </recommendedName>
</protein>
<dbReference type="GO" id="GO:0005886">
    <property type="term" value="C:plasma membrane"/>
    <property type="evidence" value="ECO:0007669"/>
    <property type="project" value="TreeGrafter"/>
</dbReference>
<evidence type="ECO:0000256" key="4">
    <source>
        <dbReference type="ARBA" id="ARBA00023136"/>
    </source>
</evidence>
<comment type="caution">
    <text evidence="6">The sequence shown here is derived from an EMBL/GenBank/DDBJ whole genome shotgun (WGS) entry which is preliminary data.</text>
</comment>
<evidence type="ECO:0000256" key="1">
    <source>
        <dbReference type="ARBA" id="ARBA00004141"/>
    </source>
</evidence>
<feature type="transmembrane region" description="Helical" evidence="5">
    <location>
        <begin position="382"/>
        <end position="403"/>
    </location>
</feature>
<organism evidence="6 7">
    <name type="scientific">Penicillium steckii</name>
    <dbReference type="NCBI Taxonomy" id="303698"/>
    <lineage>
        <taxon>Eukaryota</taxon>
        <taxon>Fungi</taxon>
        <taxon>Dikarya</taxon>
        <taxon>Ascomycota</taxon>
        <taxon>Pezizomycotina</taxon>
        <taxon>Eurotiomycetes</taxon>
        <taxon>Eurotiomycetidae</taxon>
        <taxon>Eurotiales</taxon>
        <taxon>Aspergillaceae</taxon>
        <taxon>Penicillium</taxon>
    </lineage>
</organism>
<dbReference type="Gene3D" id="1.20.1250.20">
    <property type="entry name" value="MFS general substrate transporter like domains"/>
    <property type="match status" value="1"/>
</dbReference>
<keyword evidence="4 5" id="KW-0472">Membrane</keyword>
<evidence type="ECO:0000256" key="2">
    <source>
        <dbReference type="ARBA" id="ARBA00022692"/>
    </source>
</evidence>
<feature type="transmembrane region" description="Helical" evidence="5">
    <location>
        <begin position="135"/>
        <end position="153"/>
    </location>
</feature>
<feature type="transmembrane region" description="Helical" evidence="5">
    <location>
        <begin position="424"/>
        <end position="446"/>
    </location>
</feature>
<gene>
    <name evidence="6" type="ORF">PENSTE_c006G09174</name>
</gene>
<feature type="transmembrane region" description="Helical" evidence="5">
    <location>
        <begin position="196"/>
        <end position="214"/>
    </location>
</feature>
<name>A0A1V6TFT7_9EURO</name>
<feature type="transmembrane region" description="Helical" evidence="5">
    <location>
        <begin position="458"/>
        <end position="479"/>
    </location>
</feature>
<comment type="subcellular location">
    <subcellularLocation>
        <location evidence="1">Membrane</location>
        <topology evidence="1">Multi-pass membrane protein</topology>
    </subcellularLocation>
</comment>
<sequence>MGLGVLDVAQNVEVPGTSNIFEDTHNSIDGPSGTSLKYDWTTKEPTVLVPQPSDDPNDPLNWPLWRRDVILGILSFVTVLCTTLSSIMAANTVTIADYEEITFEEAALLTGYHLCGVGVAGILIVPTARVWGKRHLFLLGHVLMIISCAWAGGSGKNKHSLLWARIFQGVALAPFEALVNACVGDLYFVHERGKRMALSNVSLFGAAFLTPVFVGKITKTMGWQWSFYFVAIFLAASLPFMIVFVPETAYCRPDYLNTDFKHKTAHGDSTESHLALDDTSEEPKAFVSGDLAAQGRSRTQVSAQPVREKNSLLQSMRLFNGRKTDENFFNLLLRPFPLFLHPGILYACLIQGVVIGWAVFIGVVLAIVFLGPPLWFEEDKTGYLYTGAFIGSIIGLILSGLLTDSMNKVMIRLNGGKYEPEFRLLLVFFQLIFACMGLYGFGWTASDVMQYKWLLPDVFFAFLIIGMVMGAVAASLYIVDAHREIAVEAFTCLLVFKNMFSFVLTFYAYKWFAHGGIKHTMIIIGSIQVGICCLSLPMYVFGKWNRAFCARYDILEILRLR</sequence>
<dbReference type="SUPFAM" id="SSF103473">
    <property type="entry name" value="MFS general substrate transporter"/>
    <property type="match status" value="1"/>
</dbReference>
<dbReference type="PANTHER" id="PTHR23502:SF29">
    <property type="entry name" value="TRANSPORTER, PUTATIVE (AFU_ORTHOLOGUE AFUA_6G06680)-RELATED"/>
    <property type="match status" value="1"/>
</dbReference>
<proteinExistence type="predicted"/>
<feature type="transmembrane region" description="Helical" evidence="5">
    <location>
        <begin position="226"/>
        <end position="245"/>
    </location>
</feature>
<dbReference type="GO" id="GO:0022857">
    <property type="term" value="F:transmembrane transporter activity"/>
    <property type="evidence" value="ECO:0007669"/>
    <property type="project" value="InterPro"/>
</dbReference>
<evidence type="ECO:0008006" key="8">
    <source>
        <dbReference type="Google" id="ProtNLM"/>
    </source>
</evidence>
<dbReference type="PANTHER" id="PTHR23502">
    <property type="entry name" value="MAJOR FACILITATOR SUPERFAMILY"/>
    <property type="match status" value="1"/>
</dbReference>
<feature type="transmembrane region" description="Helical" evidence="5">
    <location>
        <begin position="110"/>
        <end position="128"/>
    </location>
</feature>
<dbReference type="EMBL" id="MLKD01000006">
    <property type="protein sequence ID" value="OQE25222.1"/>
    <property type="molecule type" value="Genomic_DNA"/>
</dbReference>